<accession>A0A3P8GCJ1</accession>
<name>A0A3P8GCJ1_HELPZ</name>
<protein>
    <submittedName>
        <fullName evidence="1">Uncharacterized protein</fullName>
    </submittedName>
</protein>
<sequence>MELHRHPLGKCLLHSRSLELLLRDQKVDVLELLTRGQSSNASETSRLEKAKQLLAHFQVRHFSDVVLTNEKIFTIEPPPNRQNQAIASSGKKSLKRRLASNRLFLKVSWLRLSGAPFRGSKSTKAVLDARFTGYVRKDLWLVNPIDFSVWELPQSKISYTSVDGLNVSLQKAWKEIETDYLRLRDQVSEGLCPCRCFHFRNHL</sequence>
<organism evidence="1">
    <name type="scientific">Heligmosomoides polygyrus</name>
    <name type="common">Parasitic roundworm</name>
    <dbReference type="NCBI Taxonomy" id="6339"/>
    <lineage>
        <taxon>Eukaryota</taxon>
        <taxon>Metazoa</taxon>
        <taxon>Ecdysozoa</taxon>
        <taxon>Nematoda</taxon>
        <taxon>Chromadorea</taxon>
        <taxon>Rhabditida</taxon>
        <taxon>Rhabditina</taxon>
        <taxon>Rhabditomorpha</taxon>
        <taxon>Strongyloidea</taxon>
        <taxon>Heligmosomidae</taxon>
        <taxon>Heligmosomoides</taxon>
    </lineage>
</organism>
<proteinExistence type="predicted"/>
<dbReference type="PANTHER" id="PTHR46068">
    <property type="entry name" value="PROTEIN CBG27172"/>
    <property type="match status" value="1"/>
</dbReference>
<dbReference type="PANTHER" id="PTHR46068:SF1">
    <property type="entry name" value="TRANSPOSASE IS30-LIKE HTH DOMAIN-CONTAINING PROTEIN"/>
    <property type="match status" value="1"/>
</dbReference>
<evidence type="ECO:0000313" key="1">
    <source>
        <dbReference type="EMBL" id="VDP32599.1"/>
    </source>
</evidence>
<dbReference type="EMBL" id="UZAH01033993">
    <property type="protein sequence ID" value="VDP32599.1"/>
    <property type="molecule type" value="Genomic_DNA"/>
</dbReference>
<reference evidence="1" key="1">
    <citation type="submission" date="2018-11" db="EMBL/GenBank/DDBJ databases">
        <authorList>
            <consortium name="Pathogen Informatics"/>
        </authorList>
    </citation>
    <scope>NUCLEOTIDE SEQUENCE [LARGE SCALE GENOMIC DNA]</scope>
</reference>
<gene>
    <name evidence="1" type="ORF">HPBE_LOCUS22436</name>
</gene>
<dbReference type="AlphaFoldDB" id="A0A3P8GCJ1"/>